<dbReference type="AlphaFoldDB" id="A0A0V1M790"/>
<dbReference type="EMBL" id="JYDO01000191">
    <property type="protein sequence ID" value="KRZ67607.1"/>
    <property type="molecule type" value="Genomic_DNA"/>
</dbReference>
<gene>
    <name evidence="1" type="primary">CENPBD1</name>
    <name evidence="1" type="ORF">T10_13711</name>
</gene>
<reference evidence="1 2" key="1">
    <citation type="submission" date="2015-01" db="EMBL/GenBank/DDBJ databases">
        <title>Evolution of Trichinella species and genotypes.</title>
        <authorList>
            <person name="Korhonen P.K."/>
            <person name="Edoardo P."/>
            <person name="Giuseppe L.R."/>
            <person name="Gasser R.B."/>
        </authorList>
    </citation>
    <scope>NUCLEOTIDE SEQUENCE [LARGE SCALE GENOMIC DNA]</scope>
    <source>
        <strain evidence="1">ISS1980</strain>
    </source>
</reference>
<comment type="caution">
    <text evidence="1">The sequence shown here is derived from an EMBL/GenBank/DDBJ whole genome shotgun (WGS) entry which is preliminary data.</text>
</comment>
<proteinExistence type="predicted"/>
<evidence type="ECO:0000313" key="1">
    <source>
        <dbReference type="EMBL" id="KRZ67607.1"/>
    </source>
</evidence>
<organism evidence="1 2">
    <name type="scientific">Trichinella papuae</name>
    <dbReference type="NCBI Taxonomy" id="268474"/>
    <lineage>
        <taxon>Eukaryota</taxon>
        <taxon>Metazoa</taxon>
        <taxon>Ecdysozoa</taxon>
        <taxon>Nematoda</taxon>
        <taxon>Enoplea</taxon>
        <taxon>Dorylaimia</taxon>
        <taxon>Trichinellida</taxon>
        <taxon>Trichinellidae</taxon>
        <taxon>Trichinella</taxon>
    </lineage>
</organism>
<name>A0A0V1M790_9BILA</name>
<protein>
    <submittedName>
        <fullName evidence="1">CENPB DNA-binding domain-containing protein 1</fullName>
    </submittedName>
</protein>
<keyword evidence="1" id="KW-0238">DNA-binding</keyword>
<keyword evidence="2" id="KW-1185">Reference proteome</keyword>
<dbReference type="Proteomes" id="UP000054843">
    <property type="component" value="Unassembled WGS sequence"/>
</dbReference>
<dbReference type="GO" id="GO:0003677">
    <property type="term" value="F:DNA binding"/>
    <property type="evidence" value="ECO:0007669"/>
    <property type="project" value="UniProtKB-KW"/>
</dbReference>
<evidence type="ECO:0000313" key="2">
    <source>
        <dbReference type="Proteomes" id="UP000054843"/>
    </source>
</evidence>
<accession>A0A0V1M790</accession>
<dbReference type="STRING" id="268474.A0A0V1M790"/>
<sequence length="167" mass="19281">MQMKRISVDIKQQVVRRLKTGDSQVDVDTSFNWATPTIRSIIKNATRMKSSASKTSNFSTTKVTRPRTHLLEEMERRLRIWVDNQMQRCMALSHRAGWINRFKKRANLRNIRISDEAASSDVKSAEEFPEQDVQQLFESHIEGVSNNDVKELAELCTDNKPMVVDAE</sequence>